<dbReference type="InterPro" id="IPR036388">
    <property type="entry name" value="WH-like_DNA-bd_sf"/>
</dbReference>
<evidence type="ECO:0000256" key="4">
    <source>
        <dbReference type="ARBA" id="ARBA00023306"/>
    </source>
</evidence>
<protein>
    <submittedName>
        <fullName evidence="6">SMC-Scp complex subunit ScpB</fullName>
    </submittedName>
</protein>
<keyword evidence="2" id="KW-0132">Cell division</keyword>
<dbReference type="AlphaFoldDB" id="A0A7J3VUR6"/>
<dbReference type="GO" id="GO:0051304">
    <property type="term" value="P:chromosome separation"/>
    <property type="evidence" value="ECO:0007669"/>
    <property type="project" value="InterPro"/>
</dbReference>
<sequence>MSTSLRRWRSCRCLEVSCLDQAVDSKTLAEAILFSSDKPVGLKTLQRALRIRSEPKLRSIIESLRQEYSGRAVEIVELEDGRFFMRLRPDLAQYAKRFTRRKALPHGVLKTLATIAYYQPLPMSSLAAIRGKDAYRQLRILVERGLVETEKSGRTSVLRTTQLFADLFGVENNPQTVRSLISKMIAQTQKQGIETSLKHASKNNTKNGPVAHRHP</sequence>
<dbReference type="Gene3D" id="1.10.10.10">
    <property type="entry name" value="Winged helix-like DNA-binding domain superfamily/Winged helix DNA-binding domain"/>
    <property type="match status" value="2"/>
</dbReference>
<dbReference type="EMBL" id="DRXH01000179">
    <property type="protein sequence ID" value="HHM44674.1"/>
    <property type="molecule type" value="Genomic_DNA"/>
</dbReference>
<organism evidence="6">
    <name type="scientific">Caldiarchaeum subterraneum</name>
    <dbReference type="NCBI Taxonomy" id="311458"/>
    <lineage>
        <taxon>Archaea</taxon>
        <taxon>Nitrososphaerota</taxon>
        <taxon>Candidatus Caldarchaeales</taxon>
        <taxon>Candidatus Caldarchaeaceae</taxon>
        <taxon>Candidatus Caldarchaeum</taxon>
    </lineage>
</organism>
<dbReference type="InterPro" id="IPR005234">
    <property type="entry name" value="ScpB_csome_segregation"/>
</dbReference>
<reference evidence="6" key="1">
    <citation type="journal article" date="2020" name="mSystems">
        <title>Genome- and Community-Level Interaction Insights into Carbon Utilization and Element Cycling Functions of Hydrothermarchaeota in Hydrothermal Sediment.</title>
        <authorList>
            <person name="Zhou Z."/>
            <person name="Liu Y."/>
            <person name="Xu W."/>
            <person name="Pan J."/>
            <person name="Luo Z.H."/>
            <person name="Li M."/>
        </authorList>
    </citation>
    <scope>NUCLEOTIDE SEQUENCE [LARGE SCALE GENOMIC DNA]</scope>
    <source>
        <strain evidence="6">SpSt-1074</strain>
    </source>
</reference>
<dbReference type="SUPFAM" id="SSF46785">
    <property type="entry name" value="Winged helix' DNA-binding domain"/>
    <property type="match status" value="2"/>
</dbReference>
<dbReference type="GO" id="GO:0051301">
    <property type="term" value="P:cell division"/>
    <property type="evidence" value="ECO:0007669"/>
    <property type="project" value="UniProtKB-KW"/>
</dbReference>
<keyword evidence="3" id="KW-0159">Chromosome partition</keyword>
<dbReference type="NCBIfam" id="TIGR00281">
    <property type="entry name" value="SMC-Scp complex subunit ScpB"/>
    <property type="match status" value="1"/>
</dbReference>
<evidence type="ECO:0000256" key="5">
    <source>
        <dbReference type="SAM" id="MobiDB-lite"/>
    </source>
</evidence>
<dbReference type="Pfam" id="PF04079">
    <property type="entry name" value="SMC_ScpB"/>
    <property type="match status" value="1"/>
</dbReference>
<evidence type="ECO:0000256" key="3">
    <source>
        <dbReference type="ARBA" id="ARBA00022829"/>
    </source>
</evidence>
<gene>
    <name evidence="6" type="primary">scpB</name>
    <name evidence="6" type="ORF">ENM31_05205</name>
</gene>
<accession>A0A7J3VUR6</accession>
<comment type="caution">
    <text evidence="6">The sequence shown here is derived from an EMBL/GenBank/DDBJ whole genome shotgun (WGS) entry which is preliminary data.</text>
</comment>
<dbReference type="PANTHER" id="PTHR34298:SF2">
    <property type="entry name" value="SEGREGATION AND CONDENSATION PROTEIN B"/>
    <property type="match status" value="1"/>
</dbReference>
<name>A0A7J3VUR6_CALS0</name>
<feature type="region of interest" description="Disordered" evidence="5">
    <location>
        <begin position="192"/>
        <end position="215"/>
    </location>
</feature>
<evidence type="ECO:0000313" key="6">
    <source>
        <dbReference type="EMBL" id="HHM44674.1"/>
    </source>
</evidence>
<evidence type="ECO:0000256" key="1">
    <source>
        <dbReference type="ARBA" id="ARBA00022490"/>
    </source>
</evidence>
<dbReference type="InterPro" id="IPR036390">
    <property type="entry name" value="WH_DNA-bd_sf"/>
</dbReference>
<dbReference type="PANTHER" id="PTHR34298">
    <property type="entry name" value="SEGREGATION AND CONDENSATION PROTEIN B"/>
    <property type="match status" value="1"/>
</dbReference>
<evidence type="ECO:0000256" key="2">
    <source>
        <dbReference type="ARBA" id="ARBA00022618"/>
    </source>
</evidence>
<keyword evidence="1" id="KW-0963">Cytoplasm</keyword>
<proteinExistence type="predicted"/>
<keyword evidence="4" id="KW-0131">Cell cycle</keyword>